<reference evidence="2" key="2">
    <citation type="journal article" date="2021" name="Microbiome">
        <title>Successional dynamics and alternative stable states in a saline activated sludge microbial community over 9 years.</title>
        <authorList>
            <person name="Wang Y."/>
            <person name="Ye J."/>
            <person name="Ju F."/>
            <person name="Liu L."/>
            <person name="Boyd J.A."/>
            <person name="Deng Y."/>
            <person name="Parks D.H."/>
            <person name="Jiang X."/>
            <person name="Yin X."/>
            <person name="Woodcroft B.J."/>
            <person name="Tyson G.W."/>
            <person name="Hugenholtz P."/>
            <person name="Polz M.F."/>
            <person name="Zhang T."/>
        </authorList>
    </citation>
    <scope>NUCLEOTIDE SEQUENCE</scope>
    <source>
        <strain evidence="2">HKST-UBA02</strain>
    </source>
</reference>
<dbReference type="Gene3D" id="3.30.70.270">
    <property type="match status" value="1"/>
</dbReference>
<dbReference type="FunFam" id="3.30.70.270:FF:000001">
    <property type="entry name" value="Diguanylate cyclase domain protein"/>
    <property type="match status" value="1"/>
</dbReference>
<dbReference type="SUPFAM" id="SSF55073">
    <property type="entry name" value="Nucleotide cyclase"/>
    <property type="match status" value="1"/>
</dbReference>
<dbReference type="InterPro" id="IPR029787">
    <property type="entry name" value="Nucleotide_cyclase"/>
</dbReference>
<name>A0A956SFB9_UNCEI</name>
<proteinExistence type="predicted"/>
<dbReference type="PANTHER" id="PTHR45138:SF9">
    <property type="entry name" value="DIGUANYLATE CYCLASE DGCM-RELATED"/>
    <property type="match status" value="1"/>
</dbReference>
<dbReference type="CDD" id="cd01949">
    <property type="entry name" value="GGDEF"/>
    <property type="match status" value="1"/>
</dbReference>
<dbReference type="GO" id="GO:0052621">
    <property type="term" value="F:diguanylate cyclase activity"/>
    <property type="evidence" value="ECO:0007669"/>
    <property type="project" value="TreeGrafter"/>
</dbReference>
<reference evidence="2" key="1">
    <citation type="submission" date="2020-04" db="EMBL/GenBank/DDBJ databases">
        <authorList>
            <person name="Zhang T."/>
        </authorList>
    </citation>
    <scope>NUCLEOTIDE SEQUENCE</scope>
    <source>
        <strain evidence="2">HKST-UBA02</strain>
    </source>
</reference>
<dbReference type="PROSITE" id="PS50887">
    <property type="entry name" value="GGDEF"/>
    <property type="match status" value="1"/>
</dbReference>
<dbReference type="PANTHER" id="PTHR45138">
    <property type="entry name" value="REGULATORY COMPONENTS OF SENSORY TRANSDUCTION SYSTEM"/>
    <property type="match status" value="1"/>
</dbReference>
<dbReference type="EMBL" id="JAGQHS010000091">
    <property type="protein sequence ID" value="MCA9757279.1"/>
    <property type="molecule type" value="Genomic_DNA"/>
</dbReference>
<comment type="caution">
    <text evidence="2">The sequence shown here is derived from an EMBL/GenBank/DDBJ whole genome shotgun (WGS) entry which is preliminary data.</text>
</comment>
<dbReference type="InterPro" id="IPR000160">
    <property type="entry name" value="GGDEF_dom"/>
</dbReference>
<protein>
    <submittedName>
        <fullName evidence="2">GGDEF domain-containing protein</fullName>
    </submittedName>
</protein>
<dbReference type="AlphaFoldDB" id="A0A956SFB9"/>
<dbReference type="Pfam" id="PF00990">
    <property type="entry name" value="GGDEF"/>
    <property type="match status" value="1"/>
</dbReference>
<gene>
    <name evidence="2" type="ORF">KDA27_15855</name>
</gene>
<accession>A0A956SFB9</accession>
<dbReference type="InterPro" id="IPR043128">
    <property type="entry name" value="Rev_trsase/Diguanyl_cyclase"/>
</dbReference>
<sequence>MDGFLDTHARSRSRSRRAPHELTLEAAKQFLKELPYPALWIDPSRRIRWRNKAASDAYGDGSEPCFRAIHGFDAPCPEHGDRCPMVDPAPGLCPTLRHIHRTGTGPRFYLVAPLPVKADGILVVHLPIEDTLLRDSLTHLYTRTAFEQLAEMQLQLLHRLHQGYAVVMADVDHLKMVNDQFGHPAGDAVIATAARTIASSLRATDCVGRWGGDEFCCLLPSAGRADAHRLVERIEAAFADVRVPEFPAIPIRVSFGIAAATTSYELNRVILRADRALYRSKQTRMN</sequence>
<dbReference type="InterPro" id="IPR050469">
    <property type="entry name" value="Diguanylate_Cyclase"/>
</dbReference>
<dbReference type="Proteomes" id="UP000739538">
    <property type="component" value="Unassembled WGS sequence"/>
</dbReference>
<dbReference type="SMART" id="SM00267">
    <property type="entry name" value="GGDEF"/>
    <property type="match status" value="1"/>
</dbReference>
<evidence type="ECO:0000259" key="1">
    <source>
        <dbReference type="PROSITE" id="PS50887"/>
    </source>
</evidence>
<feature type="domain" description="GGDEF" evidence="1">
    <location>
        <begin position="162"/>
        <end position="286"/>
    </location>
</feature>
<evidence type="ECO:0000313" key="3">
    <source>
        <dbReference type="Proteomes" id="UP000739538"/>
    </source>
</evidence>
<organism evidence="2 3">
    <name type="scientific">Eiseniibacteriota bacterium</name>
    <dbReference type="NCBI Taxonomy" id="2212470"/>
    <lineage>
        <taxon>Bacteria</taxon>
        <taxon>Candidatus Eiseniibacteriota</taxon>
    </lineage>
</organism>
<dbReference type="NCBIfam" id="TIGR00254">
    <property type="entry name" value="GGDEF"/>
    <property type="match status" value="1"/>
</dbReference>
<evidence type="ECO:0000313" key="2">
    <source>
        <dbReference type="EMBL" id="MCA9757279.1"/>
    </source>
</evidence>